<evidence type="ECO:0000256" key="5">
    <source>
        <dbReference type="ARBA" id="ARBA00023186"/>
    </source>
</evidence>
<keyword evidence="5" id="KW-0143">Chaperone</keyword>
<reference evidence="6 7" key="1">
    <citation type="submission" date="2016-03" db="EMBL/GenBank/DDBJ databases">
        <authorList>
            <person name="Ploux O."/>
        </authorList>
    </citation>
    <scope>NUCLEOTIDE SEQUENCE [LARGE SCALE GENOMIC DNA]</scope>
    <source>
        <strain evidence="6 7">R-45378</strain>
    </source>
</reference>
<comment type="similarity">
    <text evidence="2">Belongs to the SdhE FAD assembly factor family.</text>
</comment>
<dbReference type="PANTHER" id="PTHR39585">
    <property type="entry name" value="FAD ASSEMBLY FACTOR SDHE"/>
    <property type="match status" value="1"/>
</dbReference>
<dbReference type="SUPFAM" id="SSF109910">
    <property type="entry name" value="YgfY-like"/>
    <property type="match status" value="1"/>
</dbReference>
<dbReference type="InterPro" id="IPR050531">
    <property type="entry name" value="SdhE_FAD_assembly_factor"/>
</dbReference>
<organism evidence="6 7">
    <name type="scientific">Methylomonas koyamae</name>
    <dbReference type="NCBI Taxonomy" id="702114"/>
    <lineage>
        <taxon>Bacteria</taxon>
        <taxon>Pseudomonadati</taxon>
        <taxon>Pseudomonadota</taxon>
        <taxon>Gammaproteobacteria</taxon>
        <taxon>Methylococcales</taxon>
        <taxon>Methylococcaceae</taxon>
        <taxon>Methylomonas</taxon>
    </lineage>
</organism>
<accession>A0A177NJE9</accession>
<keyword evidence="4" id="KW-0963">Cytoplasm</keyword>
<dbReference type="EMBL" id="LUUJ01000062">
    <property type="protein sequence ID" value="OAI18117.1"/>
    <property type="molecule type" value="Genomic_DNA"/>
</dbReference>
<comment type="subcellular location">
    <subcellularLocation>
        <location evidence="1">Cytoplasm</location>
    </subcellularLocation>
</comment>
<evidence type="ECO:0000256" key="4">
    <source>
        <dbReference type="ARBA" id="ARBA00022490"/>
    </source>
</evidence>
<evidence type="ECO:0000256" key="3">
    <source>
        <dbReference type="ARBA" id="ARBA00019418"/>
    </source>
</evidence>
<protein>
    <recommendedName>
        <fullName evidence="3">FAD assembly factor SdhE</fullName>
    </recommendedName>
</protein>
<name>A0A177NJE9_9GAMM</name>
<proteinExistence type="inferred from homology"/>
<evidence type="ECO:0000256" key="2">
    <source>
        <dbReference type="ARBA" id="ARBA00008571"/>
    </source>
</evidence>
<dbReference type="Proteomes" id="UP000077857">
    <property type="component" value="Unassembled WGS sequence"/>
</dbReference>
<sequence>MSELNKLRWRCRRGTLELDLLLLRYLERAYLSATSEQQQAFLRILDLEDTELMPYLMADRLPADANLAQLVIAIRSLPATLQTGEQAATINGAAN</sequence>
<dbReference type="GO" id="GO:0006105">
    <property type="term" value="P:succinate metabolic process"/>
    <property type="evidence" value="ECO:0007669"/>
    <property type="project" value="TreeGrafter"/>
</dbReference>
<evidence type="ECO:0000313" key="7">
    <source>
        <dbReference type="Proteomes" id="UP000077857"/>
    </source>
</evidence>
<dbReference type="RefSeq" id="WP_064040104.1">
    <property type="nucleotide sequence ID" value="NZ_LUUJ01000062.1"/>
</dbReference>
<gene>
    <name evidence="6" type="ORF">A1507_10275</name>
</gene>
<dbReference type="GO" id="GO:0005737">
    <property type="term" value="C:cytoplasm"/>
    <property type="evidence" value="ECO:0007669"/>
    <property type="project" value="UniProtKB-SubCell"/>
</dbReference>
<dbReference type="Pfam" id="PF03937">
    <property type="entry name" value="Sdh5"/>
    <property type="match status" value="1"/>
</dbReference>
<dbReference type="InterPro" id="IPR005631">
    <property type="entry name" value="SDH"/>
</dbReference>
<comment type="caution">
    <text evidence="6">The sequence shown here is derived from an EMBL/GenBank/DDBJ whole genome shotgun (WGS) entry which is preliminary data.</text>
</comment>
<evidence type="ECO:0000256" key="1">
    <source>
        <dbReference type="ARBA" id="ARBA00004496"/>
    </source>
</evidence>
<evidence type="ECO:0000313" key="6">
    <source>
        <dbReference type="EMBL" id="OAI18117.1"/>
    </source>
</evidence>
<dbReference type="AlphaFoldDB" id="A0A177NJE9"/>
<dbReference type="OrthoDB" id="9180899at2"/>
<dbReference type="InterPro" id="IPR036714">
    <property type="entry name" value="SDH_sf"/>
</dbReference>
<dbReference type="Gene3D" id="1.10.150.250">
    <property type="entry name" value="Flavinator of succinate dehydrogenase"/>
    <property type="match status" value="1"/>
</dbReference>
<dbReference type="PANTHER" id="PTHR39585:SF1">
    <property type="entry name" value="FAD ASSEMBLY FACTOR SDHE"/>
    <property type="match status" value="1"/>
</dbReference>